<reference evidence="3 4" key="1">
    <citation type="submission" date="2009-12" db="EMBL/GenBank/DDBJ databases">
        <title>The draft genome of Batrachochytrium dendrobatidis.</title>
        <authorList>
            <consortium name="US DOE Joint Genome Institute (JGI-PGF)"/>
            <person name="Kuo A."/>
            <person name="Salamov A."/>
            <person name="Schmutz J."/>
            <person name="Lucas S."/>
            <person name="Pitluck S."/>
            <person name="Rosenblum E."/>
            <person name="Stajich J."/>
            <person name="Eisen M."/>
            <person name="Grigoriev I.V."/>
        </authorList>
    </citation>
    <scope>NUCLEOTIDE SEQUENCE [LARGE SCALE GENOMIC DNA]</scope>
    <source>
        <strain evidence="4">JAM81 / FGSC 10211</strain>
    </source>
</reference>
<feature type="region of interest" description="Disordered" evidence="1">
    <location>
        <begin position="190"/>
        <end position="236"/>
    </location>
</feature>
<dbReference type="InParanoid" id="F4PAC1"/>
<feature type="signal peptide" evidence="2">
    <location>
        <begin position="1"/>
        <end position="20"/>
    </location>
</feature>
<dbReference type="AlphaFoldDB" id="F4PAC1"/>
<proteinExistence type="predicted"/>
<feature type="compositionally biased region" description="Polar residues" evidence="1">
    <location>
        <begin position="226"/>
        <end position="236"/>
    </location>
</feature>
<name>F4PAC1_BATDJ</name>
<gene>
    <name evidence="3" type="ORF">BATDEDRAFT_91156</name>
</gene>
<keyword evidence="2" id="KW-0732">Signal</keyword>
<evidence type="ECO:0000256" key="2">
    <source>
        <dbReference type="SAM" id="SignalP"/>
    </source>
</evidence>
<feature type="chain" id="PRO_5003314987" evidence="2">
    <location>
        <begin position="21"/>
        <end position="265"/>
    </location>
</feature>
<accession>F4PAC1</accession>
<dbReference type="GeneID" id="18244153"/>
<evidence type="ECO:0000313" key="3">
    <source>
        <dbReference type="EMBL" id="EGF78040.1"/>
    </source>
</evidence>
<organism evidence="3 4">
    <name type="scientific">Batrachochytrium dendrobatidis (strain JAM81 / FGSC 10211)</name>
    <name type="common">Frog chytrid fungus</name>
    <dbReference type="NCBI Taxonomy" id="684364"/>
    <lineage>
        <taxon>Eukaryota</taxon>
        <taxon>Fungi</taxon>
        <taxon>Fungi incertae sedis</taxon>
        <taxon>Chytridiomycota</taxon>
        <taxon>Chytridiomycota incertae sedis</taxon>
        <taxon>Chytridiomycetes</taxon>
        <taxon>Rhizophydiales</taxon>
        <taxon>Rhizophydiales incertae sedis</taxon>
        <taxon>Batrachochytrium</taxon>
    </lineage>
</organism>
<dbReference type="HOGENOM" id="CLU_1049656_0_0_1"/>
<dbReference type="Proteomes" id="UP000007241">
    <property type="component" value="Unassembled WGS sequence"/>
</dbReference>
<protein>
    <submittedName>
        <fullName evidence="3">Expressed protein</fullName>
    </submittedName>
</protein>
<evidence type="ECO:0000313" key="4">
    <source>
        <dbReference type="Proteomes" id="UP000007241"/>
    </source>
</evidence>
<evidence type="ECO:0000256" key="1">
    <source>
        <dbReference type="SAM" id="MobiDB-lite"/>
    </source>
</evidence>
<dbReference type="EMBL" id="GL882890">
    <property type="protein sequence ID" value="EGF78040.1"/>
    <property type="molecule type" value="Genomic_DNA"/>
</dbReference>
<sequence length="265" mass="29871">MKLSTAVLSSILLTCSVTTAKPAPPITTISTVPKISTGHSARDAGLAGINSLSTRDRSVIKTFVAKKEYHKKASKLHGLVQSVYNAQANLLIGLGEDPKRFQSRSWEISANPNHELSEQYFILSKLKEQSSKSNYYYRLSSSAVNQERNNLVNHFFGGASNSKLVNSRMTLLESNPTILNCIREFEKEFASRPPQQSSQYSGARRQGYQYPGSRQQGYQYPGARQQGYQYPGSRQQSYQYPGTWRQGYQYPGAWRQSYQYPGARR</sequence>
<dbReference type="RefSeq" id="XP_006681557.1">
    <property type="nucleotide sequence ID" value="XM_006681494.1"/>
</dbReference>
<keyword evidence="4" id="KW-1185">Reference proteome</keyword>